<gene>
    <name evidence="7" type="ORF">DM39_4737</name>
</gene>
<dbReference type="Pfam" id="PF00126">
    <property type="entry name" value="HTH_1"/>
    <property type="match status" value="1"/>
</dbReference>
<evidence type="ECO:0000256" key="3">
    <source>
        <dbReference type="ARBA" id="ARBA00023125"/>
    </source>
</evidence>
<evidence type="ECO:0000313" key="7">
    <source>
        <dbReference type="EMBL" id="AIO34874.1"/>
    </source>
</evidence>
<dbReference type="SUPFAM" id="SSF46785">
    <property type="entry name" value="Winged helix' DNA-binding domain"/>
    <property type="match status" value="1"/>
</dbReference>
<dbReference type="CDD" id="cd08432">
    <property type="entry name" value="PBP2_GcdR_TrpI_HvrB_AmpR_like"/>
    <property type="match status" value="1"/>
</dbReference>
<dbReference type="EMBL" id="CP007784">
    <property type="protein sequence ID" value="AIO34874.1"/>
    <property type="molecule type" value="Genomic_DNA"/>
</dbReference>
<proteinExistence type="inferred from homology"/>
<evidence type="ECO:0000256" key="5">
    <source>
        <dbReference type="SAM" id="MobiDB-lite"/>
    </source>
</evidence>
<evidence type="ECO:0000313" key="8">
    <source>
        <dbReference type="Proteomes" id="UP000029413"/>
    </source>
</evidence>
<dbReference type="PRINTS" id="PR00039">
    <property type="entry name" value="HTHLYSR"/>
</dbReference>
<keyword evidence="2" id="KW-0805">Transcription regulation</keyword>
<evidence type="ECO:0000259" key="6">
    <source>
        <dbReference type="PROSITE" id="PS50931"/>
    </source>
</evidence>
<dbReference type="AlphaFoldDB" id="A0AAN0RWG7"/>
<keyword evidence="3" id="KW-0238">DNA-binding</keyword>
<organism evidence="7 8">
    <name type="scientific">Burkholderia cenocepacia</name>
    <dbReference type="NCBI Taxonomy" id="95486"/>
    <lineage>
        <taxon>Bacteria</taxon>
        <taxon>Pseudomonadati</taxon>
        <taxon>Pseudomonadota</taxon>
        <taxon>Betaproteobacteria</taxon>
        <taxon>Burkholderiales</taxon>
        <taxon>Burkholderiaceae</taxon>
        <taxon>Burkholderia</taxon>
        <taxon>Burkholderia cepacia complex</taxon>
    </lineage>
</organism>
<feature type="domain" description="HTH lysR-type" evidence="6">
    <location>
        <begin position="76"/>
        <end position="133"/>
    </location>
</feature>
<dbReference type="Gene3D" id="1.10.10.10">
    <property type="entry name" value="Winged helix-like DNA-binding domain superfamily/Winged helix DNA-binding domain"/>
    <property type="match status" value="1"/>
</dbReference>
<dbReference type="Proteomes" id="UP000029413">
    <property type="component" value="Chromosome 2"/>
</dbReference>
<dbReference type="PANTHER" id="PTHR30537">
    <property type="entry name" value="HTH-TYPE TRANSCRIPTIONAL REGULATOR"/>
    <property type="match status" value="1"/>
</dbReference>
<dbReference type="SUPFAM" id="SSF53850">
    <property type="entry name" value="Periplasmic binding protein-like II"/>
    <property type="match status" value="1"/>
</dbReference>
<keyword evidence="4" id="KW-0804">Transcription</keyword>
<comment type="similarity">
    <text evidence="1">Belongs to the LysR transcriptional regulatory family.</text>
</comment>
<dbReference type="KEGG" id="bcen:DM39_4737"/>
<dbReference type="InterPro" id="IPR036388">
    <property type="entry name" value="WH-like_DNA-bd_sf"/>
</dbReference>
<dbReference type="GO" id="GO:0003700">
    <property type="term" value="F:DNA-binding transcription factor activity"/>
    <property type="evidence" value="ECO:0007669"/>
    <property type="project" value="InterPro"/>
</dbReference>
<protein>
    <submittedName>
        <fullName evidence="7">Bacterial regulatory helix-turn-helix, lysR family protein</fullName>
    </submittedName>
</protein>
<dbReference type="InterPro" id="IPR058163">
    <property type="entry name" value="LysR-type_TF_proteobact-type"/>
</dbReference>
<dbReference type="PROSITE" id="PS50931">
    <property type="entry name" value="HTH_LYSR"/>
    <property type="match status" value="1"/>
</dbReference>
<dbReference type="Pfam" id="PF03466">
    <property type="entry name" value="LysR_substrate"/>
    <property type="match status" value="1"/>
</dbReference>
<feature type="region of interest" description="Disordered" evidence="5">
    <location>
        <begin position="31"/>
        <end position="70"/>
    </location>
</feature>
<dbReference type="InterPro" id="IPR036390">
    <property type="entry name" value="WH_DNA-bd_sf"/>
</dbReference>
<dbReference type="InterPro" id="IPR005119">
    <property type="entry name" value="LysR_subst-bd"/>
</dbReference>
<dbReference type="FunFam" id="1.10.10.10:FF:000001">
    <property type="entry name" value="LysR family transcriptional regulator"/>
    <property type="match status" value="1"/>
</dbReference>
<accession>A0AAN0RWG7</accession>
<dbReference type="Gene3D" id="3.40.190.10">
    <property type="entry name" value="Periplasmic binding protein-like II"/>
    <property type="match status" value="2"/>
</dbReference>
<dbReference type="InterPro" id="IPR000847">
    <property type="entry name" value="LysR_HTH_N"/>
</dbReference>
<name>A0AAN0RWG7_9BURK</name>
<dbReference type="GO" id="GO:0006351">
    <property type="term" value="P:DNA-templated transcription"/>
    <property type="evidence" value="ECO:0007669"/>
    <property type="project" value="TreeGrafter"/>
</dbReference>
<dbReference type="PANTHER" id="PTHR30537:SF26">
    <property type="entry name" value="GLYCINE CLEAVAGE SYSTEM TRANSCRIPTIONAL ACTIVATOR"/>
    <property type="match status" value="1"/>
</dbReference>
<evidence type="ECO:0000256" key="4">
    <source>
        <dbReference type="ARBA" id="ARBA00023163"/>
    </source>
</evidence>
<evidence type="ECO:0000256" key="2">
    <source>
        <dbReference type="ARBA" id="ARBA00023015"/>
    </source>
</evidence>
<dbReference type="GO" id="GO:0043565">
    <property type="term" value="F:sequence-specific DNA binding"/>
    <property type="evidence" value="ECO:0007669"/>
    <property type="project" value="TreeGrafter"/>
</dbReference>
<reference evidence="7 8" key="1">
    <citation type="submission" date="2014-05" db="EMBL/GenBank/DDBJ databases">
        <authorList>
            <person name="Bishop-Lilly K.A."/>
            <person name="Broomall S.M."/>
            <person name="Chain P.S."/>
            <person name="Chertkov O."/>
            <person name="Coyne S.R."/>
            <person name="Daligault H.E."/>
            <person name="Davenport K.W."/>
            <person name="Erkkila T."/>
            <person name="Frey K.G."/>
            <person name="Gibbons H.S."/>
            <person name="Gu W."/>
            <person name="Jaissle J."/>
            <person name="Johnson S.L."/>
            <person name="Koroleva G.I."/>
            <person name="Ladner J.T."/>
            <person name="Lo C.-C."/>
            <person name="Minogue T.D."/>
            <person name="Munk C."/>
            <person name="Palacios G.F."/>
            <person name="Redden C.L."/>
            <person name="Rosenzweig C.N."/>
            <person name="Scholz M.B."/>
            <person name="Teshima H."/>
            <person name="Xu Y."/>
        </authorList>
    </citation>
    <scope>NUCLEOTIDE SEQUENCE [LARGE SCALE GENOMIC DNA]</scope>
    <source>
        <strain evidence="7 8">DDS 22E-1</strain>
    </source>
</reference>
<evidence type="ECO:0000256" key="1">
    <source>
        <dbReference type="ARBA" id="ARBA00009437"/>
    </source>
</evidence>
<keyword evidence="8" id="KW-1185">Reference proteome</keyword>
<sequence>MFLVSVSLPVGPAGTLAGSFIAEKRAARQAVKTPMSGASGSGHGAPPSRPSRPGGRLHTINIPHKTTPRPVRRKMPALNALKAFEMAGRTGSFTRAAELLNVTQSAVSRQVRQLEGQLGETLLERRHHQLELTAAGRVLLRALQQSFDKIELTVRSLQEKTHLNRLRANVPPTFAARWLMPRLGRLRDAHPEFELSLTTRIHDSLGESRVLDCAIRFGDGEWDGFDNALLMQEQHIAVCAPALYARLRQDDAPIDLNRFTLLHVLATDDQRYLTWQHWLKAAGITDVDTRGGYEFDLLDHAIRAAIDGLGITIADRHMVARELATGQLMQVLNVHVDGHQSYWFVTRPEQTNLPHIVQFRDWLQQEVWLAKRHLEPSSPLPQLPLR</sequence>